<dbReference type="Proteomes" id="UP000241690">
    <property type="component" value="Unassembled WGS sequence"/>
</dbReference>
<feature type="compositionally biased region" description="Low complexity" evidence="1">
    <location>
        <begin position="8"/>
        <end position="17"/>
    </location>
</feature>
<dbReference type="AlphaFoldDB" id="A0A2T4A4F2"/>
<feature type="compositionally biased region" description="Pro residues" evidence="1">
    <location>
        <begin position="18"/>
        <end position="27"/>
    </location>
</feature>
<feature type="region of interest" description="Disordered" evidence="1">
    <location>
        <begin position="1"/>
        <end position="86"/>
    </location>
</feature>
<gene>
    <name evidence="2" type="ORF">M431DRAFT_230418</name>
</gene>
<sequence>MPDPASPPSSISPSHHPIVPPKTPKPPLSAHALSTTSPRPLNTHHIHYPQNMPESQPKKIRRPAFKEIYKLSRRSRRANHGRGDGD</sequence>
<dbReference type="EMBL" id="KZ679685">
    <property type="protein sequence ID" value="PTB51957.1"/>
    <property type="molecule type" value="Genomic_DNA"/>
</dbReference>
<dbReference type="RefSeq" id="XP_024771634.1">
    <property type="nucleotide sequence ID" value="XM_024913635.1"/>
</dbReference>
<protein>
    <submittedName>
        <fullName evidence="2">Uncharacterized protein</fullName>
    </submittedName>
</protein>
<feature type="compositionally biased region" description="Basic residues" evidence="1">
    <location>
        <begin position="71"/>
        <end position="80"/>
    </location>
</feature>
<dbReference type="GeneID" id="36622198"/>
<organism evidence="2 3">
    <name type="scientific">Trichoderma harzianum CBS 226.95</name>
    <dbReference type="NCBI Taxonomy" id="983964"/>
    <lineage>
        <taxon>Eukaryota</taxon>
        <taxon>Fungi</taxon>
        <taxon>Dikarya</taxon>
        <taxon>Ascomycota</taxon>
        <taxon>Pezizomycotina</taxon>
        <taxon>Sordariomycetes</taxon>
        <taxon>Hypocreomycetidae</taxon>
        <taxon>Hypocreales</taxon>
        <taxon>Hypocreaceae</taxon>
        <taxon>Trichoderma</taxon>
    </lineage>
</organism>
<reference evidence="2 3" key="1">
    <citation type="submission" date="2016-07" db="EMBL/GenBank/DDBJ databases">
        <title>Multiple horizontal gene transfer events from other fungi enriched the ability of initially mycotrophic Trichoderma (Ascomycota) to feed on dead plant biomass.</title>
        <authorList>
            <consortium name="DOE Joint Genome Institute"/>
            <person name="Aerts A."/>
            <person name="Atanasova L."/>
            <person name="Chenthamara K."/>
            <person name="Zhang J."/>
            <person name="Grujic M."/>
            <person name="Henrissat B."/>
            <person name="Kuo A."/>
            <person name="Salamov A."/>
            <person name="Lipzen A."/>
            <person name="Labutti K."/>
            <person name="Barry K."/>
            <person name="Miao Y."/>
            <person name="Rahimi M.J."/>
            <person name="Shen Q."/>
            <person name="Grigoriev I.V."/>
            <person name="Kubicek C.P."/>
            <person name="Druzhinina I.S."/>
        </authorList>
    </citation>
    <scope>NUCLEOTIDE SEQUENCE [LARGE SCALE GENOMIC DNA]</scope>
    <source>
        <strain evidence="2 3">CBS 226.95</strain>
    </source>
</reference>
<evidence type="ECO:0000313" key="2">
    <source>
        <dbReference type="EMBL" id="PTB51957.1"/>
    </source>
</evidence>
<accession>A0A2T4A4F2</accession>
<proteinExistence type="predicted"/>
<keyword evidence="3" id="KW-1185">Reference proteome</keyword>
<name>A0A2T4A4F2_TRIHA</name>
<evidence type="ECO:0000313" key="3">
    <source>
        <dbReference type="Proteomes" id="UP000241690"/>
    </source>
</evidence>
<evidence type="ECO:0000256" key="1">
    <source>
        <dbReference type="SAM" id="MobiDB-lite"/>
    </source>
</evidence>